<keyword evidence="3" id="KW-1185">Reference proteome</keyword>
<dbReference type="Gene3D" id="3.10.450.50">
    <property type="match status" value="1"/>
</dbReference>
<dbReference type="Pfam" id="PF07833">
    <property type="entry name" value="Cu_amine_oxidN1"/>
    <property type="match status" value="1"/>
</dbReference>
<dbReference type="EMBL" id="CP119317">
    <property type="protein sequence ID" value="WEK54435.1"/>
    <property type="molecule type" value="Genomic_DNA"/>
</dbReference>
<organism evidence="2 3">
    <name type="scientific">Candidatus Cohnella colombiensis</name>
    <dbReference type="NCBI Taxonomy" id="3121368"/>
    <lineage>
        <taxon>Bacteria</taxon>
        <taxon>Bacillati</taxon>
        <taxon>Bacillota</taxon>
        <taxon>Bacilli</taxon>
        <taxon>Bacillales</taxon>
        <taxon>Paenibacillaceae</taxon>
        <taxon>Cohnella</taxon>
    </lineage>
</organism>
<dbReference type="Gene3D" id="3.30.457.10">
    <property type="entry name" value="Copper amine oxidase-like, N-terminal domain"/>
    <property type="match status" value="1"/>
</dbReference>
<accession>A0AA95EVW2</accession>
<dbReference type="InterPro" id="IPR032710">
    <property type="entry name" value="NTF2-like_dom_sf"/>
</dbReference>
<evidence type="ECO:0000313" key="2">
    <source>
        <dbReference type="EMBL" id="WEK54435.1"/>
    </source>
</evidence>
<dbReference type="InterPro" id="IPR036582">
    <property type="entry name" value="Mao_N_sf"/>
</dbReference>
<proteinExistence type="predicted"/>
<feature type="domain" description="Copper amine oxidase-like N-terminal" evidence="1">
    <location>
        <begin position="2"/>
        <end position="75"/>
    </location>
</feature>
<reference evidence="2" key="1">
    <citation type="submission" date="2023-03" db="EMBL/GenBank/DDBJ databases">
        <title>Andean soil-derived lignocellulolytic bacterial consortium as a source of novel taxa and putative plastic-active enzymes.</title>
        <authorList>
            <person name="Diaz-Garcia L."/>
            <person name="Chuvochina M."/>
            <person name="Feuerriegel G."/>
            <person name="Bunk B."/>
            <person name="Sproer C."/>
            <person name="Streit W.R."/>
            <person name="Rodriguez L.M."/>
            <person name="Overmann J."/>
            <person name="Jimenez D.J."/>
        </authorList>
    </citation>
    <scope>NUCLEOTIDE SEQUENCE</scope>
    <source>
        <strain evidence="2">MAG 2441</strain>
    </source>
</reference>
<gene>
    <name evidence="2" type="ORF">P0Y55_18175</name>
</gene>
<sequence length="318" mass="36070">MYVEFRSVVQALGFKLNYDKVKKMISASSEDTSINIDLKSGATYVDGMQFEYGREAPIIINSGSNILVMAQLFHATGYFYADYNSEQRIIKVYDDPWGMPKKADMRNILSVIEAHYPTGSVKNFELQSWGTYVTVSANITIRKSGAELLDRVEHATIEMEREDGGRWTIHAIQSETEYLNYQSLLQQEVSVPEADKLAIIALLEANIKAINEKNAEALVATLNPDAPLSEYISSREELQLLYQYQFLKTDYECVMEKYSIVAYESNKATIYTVSTNRDKKTSKQIQIRNYNLISVVKSSDGKWYMNPNSGTLLASEVL</sequence>
<dbReference type="Proteomes" id="UP001178662">
    <property type="component" value="Chromosome"/>
</dbReference>
<name>A0AA95EVW2_9BACL</name>
<protein>
    <submittedName>
        <fullName evidence="2">Stalk domain-containing protein</fullName>
    </submittedName>
</protein>
<dbReference type="InterPro" id="IPR012854">
    <property type="entry name" value="Cu_amine_oxidase-like_N"/>
</dbReference>
<dbReference type="SUPFAM" id="SSF54427">
    <property type="entry name" value="NTF2-like"/>
    <property type="match status" value="1"/>
</dbReference>
<dbReference type="AlphaFoldDB" id="A0AA95EVW2"/>
<evidence type="ECO:0000259" key="1">
    <source>
        <dbReference type="Pfam" id="PF07833"/>
    </source>
</evidence>
<evidence type="ECO:0000313" key="3">
    <source>
        <dbReference type="Proteomes" id="UP001178662"/>
    </source>
</evidence>